<evidence type="ECO:0000313" key="4">
    <source>
        <dbReference type="Proteomes" id="UP001642464"/>
    </source>
</evidence>
<dbReference type="Gene3D" id="1.10.238.220">
    <property type="match status" value="1"/>
</dbReference>
<dbReference type="InterPro" id="IPR041534">
    <property type="entry name" value="EF-hand_13"/>
</dbReference>
<dbReference type="PROSITE" id="PS50222">
    <property type="entry name" value="EF_HAND_2"/>
    <property type="match status" value="1"/>
</dbReference>
<keyword evidence="1" id="KW-0479">Metal-binding</keyword>
<comment type="caution">
    <text evidence="3">The sequence shown here is derived from an EMBL/GenBank/DDBJ whole genome shotgun (WGS) entry which is preliminary data.</text>
</comment>
<dbReference type="Pfam" id="PF17958">
    <property type="entry name" value="EF-hand_13"/>
    <property type="match status" value="1"/>
</dbReference>
<dbReference type="Proteomes" id="UP001642464">
    <property type="component" value="Unassembled WGS sequence"/>
</dbReference>
<gene>
    <name evidence="3" type="ORF">SCF082_LOCUS11039</name>
</gene>
<sequence>MLATKSQTIPRFWWPKRDQISDLGQEHKDQIHSIFVKQGITDGIKTWEQCEPIVTEVFKLSKYFAAPIFHKMKVFYDIIDRSSISKRDAMMAPTPVPITEMMVIGWASRKIQPEDPTLSFYSVVKKDHNDWIEKEDFDIFLHAILMTHPGLDFLLETQDRKDTGRIHLQSPLLSLGEFDDMKMIRDYFSYEHFYVIYCTFWELDSDHDFLLDKDDLLKYDGHALSRRTVDRIFSEVTWKFTSAVPGKMGYEDFIHFLLNDQDQITDRSIEFWFNIFDLDADGVVRDHELKYFYEEQVQRMECLNYETIAFHDVLCQLHDMIGPRVTGEFRLADFKRKRKFAGSFFSIFTSLNKFMAFENRDPFQAKQEQMENPNCTAWHRWCADQYLRLAMEEGEDMDEGGVRRDVGLIAFMSQGWIRCGLKKPEKPGMSSAIFCQELMDSKGGRAAVRAPCAAKFARHFVTSSCDLGAMPCNL</sequence>
<dbReference type="PANTHER" id="PTHR14095:SF0">
    <property type="entry name" value="MIP22305P"/>
    <property type="match status" value="1"/>
</dbReference>
<dbReference type="SUPFAM" id="SSF47473">
    <property type="entry name" value="EF-hand"/>
    <property type="match status" value="1"/>
</dbReference>
<evidence type="ECO:0000313" key="3">
    <source>
        <dbReference type="EMBL" id="CAK9011296.1"/>
    </source>
</evidence>
<dbReference type="InterPro" id="IPR011992">
    <property type="entry name" value="EF-hand-dom_pair"/>
</dbReference>
<accession>A0ABP0JAD8</accession>
<dbReference type="PANTHER" id="PTHR14095">
    <property type="entry name" value="PHOSPHATASE 2A REGULATORY SUBUNIT-RELATED"/>
    <property type="match status" value="1"/>
</dbReference>
<organism evidence="3 4">
    <name type="scientific">Durusdinium trenchii</name>
    <dbReference type="NCBI Taxonomy" id="1381693"/>
    <lineage>
        <taxon>Eukaryota</taxon>
        <taxon>Sar</taxon>
        <taxon>Alveolata</taxon>
        <taxon>Dinophyceae</taxon>
        <taxon>Suessiales</taxon>
        <taxon>Symbiodiniaceae</taxon>
        <taxon>Durusdinium</taxon>
    </lineage>
</organism>
<dbReference type="InterPro" id="IPR002048">
    <property type="entry name" value="EF_hand_dom"/>
</dbReference>
<reference evidence="3 4" key="1">
    <citation type="submission" date="2024-02" db="EMBL/GenBank/DDBJ databases">
        <authorList>
            <person name="Chen Y."/>
            <person name="Shah S."/>
            <person name="Dougan E. K."/>
            <person name="Thang M."/>
            <person name="Chan C."/>
        </authorList>
    </citation>
    <scope>NUCLEOTIDE SEQUENCE [LARGE SCALE GENOMIC DNA]</scope>
</reference>
<proteinExistence type="predicted"/>
<evidence type="ECO:0000259" key="2">
    <source>
        <dbReference type="PROSITE" id="PS50222"/>
    </source>
</evidence>
<keyword evidence="4" id="KW-1185">Reference proteome</keyword>
<evidence type="ECO:0000256" key="1">
    <source>
        <dbReference type="ARBA" id="ARBA00022723"/>
    </source>
</evidence>
<dbReference type="EMBL" id="CAXAMM010006513">
    <property type="protein sequence ID" value="CAK9011296.1"/>
    <property type="molecule type" value="Genomic_DNA"/>
</dbReference>
<dbReference type="Gene3D" id="1.10.238.10">
    <property type="entry name" value="EF-hand"/>
    <property type="match status" value="1"/>
</dbReference>
<feature type="domain" description="EF-hand" evidence="2">
    <location>
        <begin position="264"/>
        <end position="299"/>
    </location>
</feature>
<protein>
    <submittedName>
        <fullName evidence="3">B'' subunit</fullName>
    </submittedName>
</protein>
<name>A0ABP0JAD8_9DINO</name>